<dbReference type="AlphaFoldDB" id="A0AAD9T835"/>
<feature type="transmembrane region" description="Helical" evidence="1">
    <location>
        <begin position="27"/>
        <end position="46"/>
    </location>
</feature>
<keyword evidence="1" id="KW-0472">Membrane</keyword>
<keyword evidence="1" id="KW-1133">Transmembrane helix</keyword>
<name>A0AAD9T835_EUCGR</name>
<sequence length="92" mass="10999">MERDNTNTYTKPQAIVFRLSPLISSQYTFYALHNTCFLYIIYTFRFKRKLKRETSKQNLRVRSQGLPNKALVHSRTNILRTQQTISYSLFCQ</sequence>
<accession>A0AAD9T835</accession>
<comment type="caution">
    <text evidence="2">The sequence shown here is derived from an EMBL/GenBank/DDBJ whole genome shotgun (WGS) entry which is preliminary data.</text>
</comment>
<organism evidence="2 3">
    <name type="scientific">Eucalyptus grandis</name>
    <name type="common">Flooded gum</name>
    <dbReference type="NCBI Taxonomy" id="71139"/>
    <lineage>
        <taxon>Eukaryota</taxon>
        <taxon>Viridiplantae</taxon>
        <taxon>Streptophyta</taxon>
        <taxon>Embryophyta</taxon>
        <taxon>Tracheophyta</taxon>
        <taxon>Spermatophyta</taxon>
        <taxon>Magnoliopsida</taxon>
        <taxon>eudicotyledons</taxon>
        <taxon>Gunneridae</taxon>
        <taxon>Pentapetalae</taxon>
        <taxon>rosids</taxon>
        <taxon>malvids</taxon>
        <taxon>Myrtales</taxon>
        <taxon>Myrtaceae</taxon>
        <taxon>Myrtoideae</taxon>
        <taxon>Eucalypteae</taxon>
        <taxon>Eucalyptus</taxon>
    </lineage>
</organism>
<keyword evidence="1" id="KW-0812">Transmembrane</keyword>
<keyword evidence="3" id="KW-1185">Reference proteome</keyword>
<evidence type="ECO:0000256" key="1">
    <source>
        <dbReference type="SAM" id="Phobius"/>
    </source>
</evidence>
<proteinExistence type="predicted"/>
<evidence type="ECO:0000313" key="2">
    <source>
        <dbReference type="EMBL" id="KAK2630898.1"/>
    </source>
</evidence>
<dbReference type="EMBL" id="MU853061">
    <property type="protein sequence ID" value="KAK2630898.1"/>
    <property type="molecule type" value="Genomic_DNA"/>
</dbReference>
<evidence type="ECO:0000313" key="3">
    <source>
        <dbReference type="Proteomes" id="UP000030711"/>
    </source>
</evidence>
<reference evidence="2 3" key="1">
    <citation type="journal article" date="2014" name="Nature">
        <title>The genome of Eucalyptus grandis.</title>
        <authorList>
            <person name="Myburg A.A."/>
            <person name="Grattapaglia D."/>
            <person name="Tuskan G.A."/>
            <person name="Hellsten U."/>
            <person name="Hayes R.D."/>
            <person name="Grimwood J."/>
            <person name="Jenkins J."/>
            <person name="Lindquist E."/>
            <person name="Tice H."/>
            <person name="Bauer D."/>
            <person name="Goodstein D.M."/>
            <person name="Dubchak I."/>
            <person name="Poliakov A."/>
            <person name="Mizrachi E."/>
            <person name="Kullan A.R."/>
            <person name="Hussey S.G."/>
            <person name="Pinard D."/>
            <person name="van der Merwe K."/>
            <person name="Singh P."/>
            <person name="van Jaarsveld I."/>
            <person name="Silva-Junior O.B."/>
            <person name="Togawa R.C."/>
            <person name="Pappas M.R."/>
            <person name="Faria D.A."/>
            <person name="Sansaloni C.P."/>
            <person name="Petroli C.D."/>
            <person name="Yang X."/>
            <person name="Ranjan P."/>
            <person name="Tschaplinski T.J."/>
            <person name="Ye C.Y."/>
            <person name="Li T."/>
            <person name="Sterck L."/>
            <person name="Vanneste K."/>
            <person name="Murat F."/>
            <person name="Soler M."/>
            <person name="Clemente H.S."/>
            <person name="Saidi N."/>
            <person name="Cassan-Wang H."/>
            <person name="Dunand C."/>
            <person name="Hefer C.A."/>
            <person name="Bornberg-Bauer E."/>
            <person name="Kersting A.R."/>
            <person name="Vining K."/>
            <person name="Amarasinghe V."/>
            <person name="Ranik M."/>
            <person name="Naithani S."/>
            <person name="Elser J."/>
            <person name="Boyd A.E."/>
            <person name="Liston A."/>
            <person name="Spatafora J.W."/>
            <person name="Dharmwardhana P."/>
            <person name="Raja R."/>
            <person name="Sullivan C."/>
            <person name="Romanel E."/>
            <person name="Alves-Ferreira M."/>
            <person name="Kulheim C."/>
            <person name="Foley W."/>
            <person name="Carocha V."/>
            <person name="Paiva J."/>
            <person name="Kudrna D."/>
            <person name="Brommonschenkel S.H."/>
            <person name="Pasquali G."/>
            <person name="Byrne M."/>
            <person name="Rigault P."/>
            <person name="Tibbits J."/>
            <person name="Spokevicius A."/>
            <person name="Jones R.C."/>
            <person name="Steane D.A."/>
            <person name="Vaillancourt R.E."/>
            <person name="Potts B.M."/>
            <person name="Joubert F."/>
            <person name="Barry K."/>
            <person name="Pappas G.J."/>
            <person name="Strauss S.H."/>
            <person name="Jaiswal P."/>
            <person name="Grima-Pettenati J."/>
            <person name="Salse J."/>
            <person name="Van de Peer Y."/>
            <person name="Rokhsar D.S."/>
            <person name="Schmutz J."/>
        </authorList>
    </citation>
    <scope>NUCLEOTIDE SEQUENCE [LARGE SCALE GENOMIC DNA]</scope>
    <source>
        <strain evidence="3">cv. BRASUZ1</strain>
        <tissue evidence="2">Leaf extractions</tissue>
    </source>
</reference>
<protein>
    <submittedName>
        <fullName evidence="2">Uncharacterized protein</fullName>
    </submittedName>
</protein>
<dbReference type="Proteomes" id="UP000030711">
    <property type="component" value="Unassembled WGS sequence"/>
</dbReference>
<gene>
    <name evidence="2" type="ORF">EUGRSUZ_L03760</name>
</gene>